<sequence>MTSSAACRARHMPDRFWISVFEDCDNFVANDTKEHDRIFSSKLNSYAAVSTGTDGDESTSLKAQIRARRDQIKNKMGDIEAFVISAAKINLYDDKEVALSNLMKAQRLYARMTSIASARKNDCAIFSSNEGDIPYEVNVVDTPACSVRWCRGRKARTWAICSFLPSSW</sequence>
<evidence type="ECO:0000313" key="2">
    <source>
        <dbReference type="Proteomes" id="UP001286313"/>
    </source>
</evidence>
<dbReference type="AlphaFoldDB" id="A0AAE1K770"/>
<reference evidence="1" key="1">
    <citation type="submission" date="2023-10" db="EMBL/GenBank/DDBJ databases">
        <title>Genome assemblies of two species of porcelain crab, Petrolisthes cinctipes and Petrolisthes manimaculis (Anomura: Porcellanidae).</title>
        <authorList>
            <person name="Angst P."/>
        </authorList>
    </citation>
    <scope>NUCLEOTIDE SEQUENCE</scope>
    <source>
        <strain evidence="1">PB745_01</strain>
        <tissue evidence="1">Gill</tissue>
    </source>
</reference>
<proteinExistence type="predicted"/>
<gene>
    <name evidence="1" type="ORF">Pcinc_028516</name>
</gene>
<dbReference type="EMBL" id="JAWQEG010003502">
    <property type="protein sequence ID" value="KAK3865914.1"/>
    <property type="molecule type" value="Genomic_DNA"/>
</dbReference>
<name>A0AAE1K770_PETCI</name>
<accession>A0AAE1K770</accession>
<dbReference type="Proteomes" id="UP001286313">
    <property type="component" value="Unassembled WGS sequence"/>
</dbReference>
<evidence type="ECO:0000313" key="1">
    <source>
        <dbReference type="EMBL" id="KAK3865914.1"/>
    </source>
</evidence>
<comment type="caution">
    <text evidence="1">The sequence shown here is derived from an EMBL/GenBank/DDBJ whole genome shotgun (WGS) entry which is preliminary data.</text>
</comment>
<keyword evidence="2" id="KW-1185">Reference proteome</keyword>
<protein>
    <submittedName>
        <fullName evidence="1">Uncharacterized protein</fullName>
    </submittedName>
</protein>
<organism evidence="1 2">
    <name type="scientific">Petrolisthes cinctipes</name>
    <name type="common">Flat porcelain crab</name>
    <dbReference type="NCBI Taxonomy" id="88211"/>
    <lineage>
        <taxon>Eukaryota</taxon>
        <taxon>Metazoa</taxon>
        <taxon>Ecdysozoa</taxon>
        <taxon>Arthropoda</taxon>
        <taxon>Crustacea</taxon>
        <taxon>Multicrustacea</taxon>
        <taxon>Malacostraca</taxon>
        <taxon>Eumalacostraca</taxon>
        <taxon>Eucarida</taxon>
        <taxon>Decapoda</taxon>
        <taxon>Pleocyemata</taxon>
        <taxon>Anomura</taxon>
        <taxon>Galatheoidea</taxon>
        <taxon>Porcellanidae</taxon>
        <taxon>Petrolisthes</taxon>
    </lineage>
</organism>